<dbReference type="PATRIC" id="fig|883169.3.peg.1417"/>
<dbReference type="Proteomes" id="UP000006078">
    <property type="component" value="Unassembled WGS sequence"/>
</dbReference>
<organism evidence="3 6">
    <name type="scientific">Corynebacterium otitidis ATCC 51513</name>
    <dbReference type="NCBI Taxonomy" id="883169"/>
    <lineage>
        <taxon>Bacteria</taxon>
        <taxon>Bacillati</taxon>
        <taxon>Actinomycetota</taxon>
        <taxon>Actinomycetes</taxon>
        <taxon>Mycobacteriales</taxon>
        <taxon>Corynebacteriaceae</taxon>
        <taxon>Corynebacterium</taxon>
    </lineage>
</organism>
<keyword evidence="5" id="KW-1185">Reference proteome</keyword>
<name>I7IXM0_9CORY</name>
<dbReference type="InterPro" id="IPR018567">
    <property type="entry name" value="DUF2020"/>
</dbReference>
<sequence>MPVVSDCSPLGVDVKVVSTPAGSGAGSFWSRPAPSKLVAMHRTLPVALRRIAALGAAAGLAAGLAACDSAPGGEDEETQAASPEEQAQEVADNDQGLPADARPEPPEGASAWNPCPYLDEEWVSDTNGQRTLAVDIDERFDVPACVFWSYDEGPHLQVLVRHMANEFAAEDVVNTFAPVDFTTLAEEPSGWDGGRGNAETIPDFDGAVYAVQKDNVAVVVLTNQMQSVKAESVAVEAINNLGL</sequence>
<feature type="region of interest" description="Disordered" evidence="1">
    <location>
        <begin position="68"/>
        <end position="116"/>
    </location>
</feature>
<dbReference type="STRING" id="29321.AAV33_07700"/>
<evidence type="ECO:0000256" key="1">
    <source>
        <dbReference type="SAM" id="MobiDB-lite"/>
    </source>
</evidence>
<proteinExistence type="predicted"/>
<dbReference type="eggNOG" id="ENOG50337DZ">
    <property type="taxonomic scope" value="Bacteria"/>
</dbReference>
<dbReference type="AlphaFoldDB" id="I7IXM0"/>
<evidence type="ECO:0000313" key="3">
    <source>
        <dbReference type="EMBL" id="CCI83913.1"/>
    </source>
</evidence>
<reference evidence="3 6" key="1">
    <citation type="journal article" date="2012" name="J. Bacteriol.">
        <title>Draft Genome Sequence of Turicella otitidis ATCC 51513, Isolated from Middle Ear Fluid from a Child with Otitis Media.</title>
        <authorList>
            <person name="Brinkrolf K."/>
            <person name="Schneider J."/>
            <person name="Knecht M."/>
            <person name="Ruckert C."/>
            <person name="Tauch A."/>
        </authorList>
    </citation>
    <scope>NUCLEOTIDE SEQUENCE [LARGE SCALE GENOMIC DNA]</scope>
    <source>
        <strain evidence="3 6">ATCC 51513</strain>
    </source>
</reference>
<evidence type="ECO:0000313" key="5">
    <source>
        <dbReference type="Proteomes" id="UP000006078"/>
    </source>
</evidence>
<evidence type="ECO:0000313" key="4">
    <source>
        <dbReference type="EMBL" id="EJZ81604.1"/>
    </source>
</evidence>
<protein>
    <recommendedName>
        <fullName evidence="2">DUF2020 domain-containing protein</fullName>
    </recommendedName>
</protein>
<dbReference type="HOGENOM" id="CLU_099876_0_0_11"/>
<dbReference type="Proteomes" id="UP000011016">
    <property type="component" value="Unassembled WGS sequence"/>
</dbReference>
<feature type="domain" description="DUF2020" evidence="2">
    <location>
        <begin position="97"/>
        <end position="243"/>
    </location>
</feature>
<dbReference type="OrthoDB" id="4774058at2"/>
<gene>
    <name evidence="3" type="ORF">BN46_1188</name>
    <name evidence="4" type="ORF">HMPREF9719_01471</name>
</gene>
<evidence type="ECO:0000313" key="6">
    <source>
        <dbReference type="Proteomes" id="UP000011016"/>
    </source>
</evidence>
<dbReference type="SUPFAM" id="SSF55724">
    <property type="entry name" value="Mog1p/PsbP-like"/>
    <property type="match status" value="1"/>
</dbReference>
<reference evidence="4 5" key="2">
    <citation type="submission" date="2012-08" db="EMBL/GenBank/DDBJ databases">
        <title>The Genome Sequence of Turicella otitidis ATCC 51513.</title>
        <authorList>
            <consortium name="The Broad Institute Genome Sequencing Platform"/>
            <person name="Earl A."/>
            <person name="Ward D."/>
            <person name="Feldgarden M."/>
            <person name="Gevers D."/>
            <person name="Huys G."/>
            <person name="Walker B."/>
            <person name="Young S.K."/>
            <person name="Zeng Q."/>
            <person name="Gargeya S."/>
            <person name="Fitzgerald M."/>
            <person name="Haas B."/>
            <person name="Abouelleil A."/>
            <person name="Alvarado L."/>
            <person name="Arachchi H.M."/>
            <person name="Berlin A.M."/>
            <person name="Chapman S.B."/>
            <person name="Goldberg J."/>
            <person name="Griggs A."/>
            <person name="Gujja S."/>
            <person name="Hansen M."/>
            <person name="Howarth C."/>
            <person name="Imamovic A."/>
            <person name="Larimer J."/>
            <person name="McCowen C."/>
            <person name="Montmayeur A."/>
            <person name="Murphy C."/>
            <person name="Neiman D."/>
            <person name="Pearson M."/>
            <person name="Priest M."/>
            <person name="Roberts A."/>
            <person name="Saif S."/>
            <person name="Shea T."/>
            <person name="Sisk P."/>
            <person name="Sykes S."/>
            <person name="Wortman J."/>
            <person name="Nusbaum C."/>
            <person name="Birren B."/>
        </authorList>
    </citation>
    <scope>NUCLEOTIDE SEQUENCE [LARGE SCALE GENOMIC DNA]</scope>
    <source>
        <strain evidence="4 5">ATCC 51513</strain>
    </source>
</reference>
<comment type="caution">
    <text evidence="3">The sequence shown here is derived from an EMBL/GenBank/DDBJ whole genome shotgun (WGS) entry which is preliminary data.</text>
</comment>
<dbReference type="EMBL" id="AHAE01000070">
    <property type="protein sequence ID" value="EJZ81604.1"/>
    <property type="molecule type" value="Genomic_DNA"/>
</dbReference>
<evidence type="ECO:0000259" key="2">
    <source>
        <dbReference type="Pfam" id="PF09449"/>
    </source>
</evidence>
<dbReference type="Gene3D" id="3.40.1000.10">
    <property type="entry name" value="Mog1/PsbP, alpha/beta/alpha sandwich"/>
    <property type="match status" value="1"/>
</dbReference>
<accession>I7IXM0</accession>
<dbReference type="EMBL" id="CAJZ01000173">
    <property type="protein sequence ID" value="CCI83913.1"/>
    <property type="molecule type" value="Genomic_DNA"/>
</dbReference>
<dbReference type="Pfam" id="PF09449">
    <property type="entry name" value="DUF2020"/>
    <property type="match status" value="1"/>
</dbReference>
<dbReference type="InterPro" id="IPR016123">
    <property type="entry name" value="Mog1/PsbP_a/b/a-sand"/>
</dbReference>